<gene>
    <name evidence="3" type="ORF">DVT68_05995</name>
</gene>
<dbReference type="OrthoDB" id="5953216at2"/>
<feature type="chain" id="PRO_5016843474" evidence="2">
    <location>
        <begin position="20"/>
        <end position="188"/>
    </location>
</feature>
<evidence type="ECO:0000313" key="3">
    <source>
        <dbReference type="EMBL" id="RDJ00350.1"/>
    </source>
</evidence>
<reference evidence="3 4" key="1">
    <citation type="submission" date="2018-07" db="EMBL/GenBank/DDBJ databases">
        <title>Dyella solisilvae sp. nov., isolated from the pine and broad-leaved mixed forest soil.</title>
        <authorList>
            <person name="Gao Z."/>
            <person name="Qiu L."/>
        </authorList>
    </citation>
    <scope>NUCLEOTIDE SEQUENCE [LARGE SCALE GENOMIC DNA]</scope>
    <source>
        <strain evidence="3 4">DHG54</strain>
    </source>
</reference>
<evidence type="ECO:0000313" key="4">
    <source>
        <dbReference type="Proteomes" id="UP000254711"/>
    </source>
</evidence>
<dbReference type="AlphaFoldDB" id="A0A370KCK9"/>
<name>A0A370KCK9_9GAMM</name>
<sequence>MKRSHVVMLVGALSVMGSAATASTTSGALNPFPQRVLPVLVQVNSSGKVTSASPALALEPKMSRLLSQNLSEMITKPAESQGRPVASQFILNLQLEATKRPDGRYDAHFVSVSTQPVPAGNWHWVDIEGRKLALAGPDGLTPLQRDRLQEPPTPRDNSNRYSPATNAAPSSTPSLASSTVPRGAGHGP</sequence>
<protein>
    <submittedName>
        <fullName evidence="3">Uncharacterized protein</fullName>
    </submittedName>
</protein>
<organism evidence="3 4">
    <name type="scientific">Dyella solisilvae</name>
    <dbReference type="NCBI Taxonomy" id="1920168"/>
    <lineage>
        <taxon>Bacteria</taxon>
        <taxon>Pseudomonadati</taxon>
        <taxon>Pseudomonadota</taxon>
        <taxon>Gammaproteobacteria</taxon>
        <taxon>Lysobacterales</taxon>
        <taxon>Rhodanobacteraceae</taxon>
        <taxon>Dyella</taxon>
    </lineage>
</organism>
<comment type="caution">
    <text evidence="3">The sequence shown here is derived from an EMBL/GenBank/DDBJ whole genome shotgun (WGS) entry which is preliminary data.</text>
</comment>
<feature type="region of interest" description="Disordered" evidence="1">
    <location>
        <begin position="136"/>
        <end position="188"/>
    </location>
</feature>
<keyword evidence="2" id="KW-0732">Signal</keyword>
<evidence type="ECO:0000256" key="2">
    <source>
        <dbReference type="SAM" id="SignalP"/>
    </source>
</evidence>
<feature type="compositionally biased region" description="Low complexity" evidence="1">
    <location>
        <begin position="162"/>
        <end position="179"/>
    </location>
</feature>
<dbReference type="Proteomes" id="UP000254711">
    <property type="component" value="Unassembled WGS sequence"/>
</dbReference>
<proteinExistence type="predicted"/>
<dbReference type="EMBL" id="QQSY01000001">
    <property type="protein sequence ID" value="RDJ00350.1"/>
    <property type="molecule type" value="Genomic_DNA"/>
</dbReference>
<accession>A0A370KCK9</accession>
<keyword evidence="4" id="KW-1185">Reference proteome</keyword>
<evidence type="ECO:0000256" key="1">
    <source>
        <dbReference type="SAM" id="MobiDB-lite"/>
    </source>
</evidence>
<feature type="signal peptide" evidence="2">
    <location>
        <begin position="1"/>
        <end position="19"/>
    </location>
</feature>
<dbReference type="RefSeq" id="WP_114824075.1">
    <property type="nucleotide sequence ID" value="NZ_QQSY01000001.1"/>
</dbReference>